<evidence type="ECO:0000313" key="3">
    <source>
        <dbReference type="EMBL" id="MFD0929655.1"/>
    </source>
</evidence>
<comment type="caution">
    <text evidence="3">The sequence shown here is derived from an EMBL/GenBank/DDBJ whole genome shotgun (WGS) entry which is preliminary data.</text>
</comment>
<evidence type="ECO:0000259" key="2">
    <source>
        <dbReference type="Pfam" id="PF07589"/>
    </source>
</evidence>
<dbReference type="RefSeq" id="WP_379075402.1">
    <property type="nucleotide sequence ID" value="NZ_JBHTJW010000002.1"/>
</dbReference>
<dbReference type="InterPro" id="IPR013424">
    <property type="entry name" value="Ice-binding_C"/>
</dbReference>
<dbReference type="Pfam" id="PF07589">
    <property type="entry name" value="PEP-CTERM"/>
    <property type="match status" value="1"/>
</dbReference>
<name>A0ABW3GIW7_9PROT</name>
<proteinExistence type="predicted"/>
<keyword evidence="4" id="KW-1185">Reference proteome</keyword>
<feature type="chain" id="PRO_5046165020" evidence="1">
    <location>
        <begin position="25"/>
        <end position="294"/>
    </location>
</feature>
<accession>A0ABW3GIW7</accession>
<evidence type="ECO:0000256" key="1">
    <source>
        <dbReference type="SAM" id="SignalP"/>
    </source>
</evidence>
<reference evidence="4" key="1">
    <citation type="journal article" date="2019" name="Int. J. Syst. Evol. Microbiol.">
        <title>The Global Catalogue of Microorganisms (GCM) 10K type strain sequencing project: providing services to taxonomists for standard genome sequencing and annotation.</title>
        <authorList>
            <consortium name="The Broad Institute Genomics Platform"/>
            <consortium name="The Broad Institute Genome Sequencing Center for Infectious Disease"/>
            <person name="Wu L."/>
            <person name="Ma J."/>
        </authorList>
    </citation>
    <scope>NUCLEOTIDE SEQUENCE [LARGE SCALE GENOMIC DNA]</scope>
    <source>
        <strain evidence="4">CCUG 59685</strain>
    </source>
</reference>
<evidence type="ECO:0000313" key="4">
    <source>
        <dbReference type="Proteomes" id="UP001597106"/>
    </source>
</evidence>
<dbReference type="PROSITE" id="PS51257">
    <property type="entry name" value="PROKAR_LIPOPROTEIN"/>
    <property type="match status" value="1"/>
</dbReference>
<dbReference type="EMBL" id="JBHTJW010000002">
    <property type="protein sequence ID" value="MFD0929655.1"/>
    <property type="molecule type" value="Genomic_DNA"/>
</dbReference>
<feature type="domain" description="Ice-binding protein C-terminal" evidence="2">
    <location>
        <begin position="266"/>
        <end position="290"/>
    </location>
</feature>
<sequence length="294" mass="31578">MKQTKQYQPLAASMLFLACSQAHAIAVTNVVVSTPIASNLTNLSLWSESKTPFATDAYSDLYTYDTGKPYLKITDDKKGTIKSEILQNQLTRTTSYKTDDASGIFYMNATAPGSSVFRLNTTVTFDPALAKLNEYGYSTGSFSMSIGGSVVGAGSSLSEVPGLTSYQAPVWAFSINGGAYQQLATSLSLSANSFSSGASIDLYSLVGNLLPDSTANVSFLVYTNQDFQMSRFDYSYTSYAYDRKSEITPAAPKVLDSVITTYEVTPVPEADSYAMLIAGLGLLGAVIRRRQTAV</sequence>
<protein>
    <submittedName>
        <fullName evidence="3">PEP-CTERM sorting domain-containing protein</fullName>
    </submittedName>
</protein>
<keyword evidence="1" id="KW-0732">Signal</keyword>
<dbReference type="Proteomes" id="UP001597106">
    <property type="component" value="Unassembled WGS sequence"/>
</dbReference>
<feature type="signal peptide" evidence="1">
    <location>
        <begin position="1"/>
        <end position="24"/>
    </location>
</feature>
<gene>
    <name evidence="3" type="ORF">ACFQ1T_07675</name>
</gene>
<organism evidence="3 4">
    <name type="scientific">Methylophilus glucosoxydans</name>
    <dbReference type="NCBI Taxonomy" id="752553"/>
    <lineage>
        <taxon>Bacteria</taxon>
        <taxon>Pseudomonadati</taxon>
        <taxon>Pseudomonadota</taxon>
        <taxon>Betaproteobacteria</taxon>
        <taxon>Nitrosomonadales</taxon>
        <taxon>Methylophilaceae</taxon>
        <taxon>Methylophilus</taxon>
    </lineage>
</organism>